<comment type="caution">
    <text evidence="2">The sequence shown here is derived from an EMBL/GenBank/DDBJ whole genome shotgun (WGS) entry which is preliminary data.</text>
</comment>
<dbReference type="EMBL" id="LBJM01000085">
    <property type="protein sequence ID" value="RXH33218.1"/>
    <property type="molecule type" value="Genomic_DNA"/>
</dbReference>
<evidence type="ECO:0000256" key="1">
    <source>
        <dbReference type="SAM" id="MobiDB-lite"/>
    </source>
</evidence>
<dbReference type="Proteomes" id="UP000290565">
    <property type="component" value="Unassembled WGS sequence"/>
</dbReference>
<reference evidence="2 3" key="1">
    <citation type="submission" date="2015-04" db="EMBL/GenBank/DDBJ databases">
        <title>Comparative genomics of rhizobia nodulating Arachis hypogaea in China.</title>
        <authorList>
            <person name="Li Y."/>
        </authorList>
    </citation>
    <scope>NUCLEOTIDE SEQUENCE [LARGE SCALE GENOMIC DNA]</scope>
    <source>
        <strain evidence="2 3">CCBAU 51787</strain>
    </source>
</reference>
<protein>
    <submittedName>
        <fullName evidence="2">Uncharacterized protein</fullName>
    </submittedName>
</protein>
<name>A0A4Q0SAK3_9BRAD</name>
<evidence type="ECO:0000313" key="2">
    <source>
        <dbReference type="EMBL" id="RXH33218.1"/>
    </source>
</evidence>
<evidence type="ECO:0000313" key="3">
    <source>
        <dbReference type="Proteomes" id="UP000290565"/>
    </source>
</evidence>
<sequence length="72" mass="8532">MASQSGGSDERPGFAANAAAHSQALSGSDRSRFRRRPDHRRYRPQRRSRRRRGRRRRAMCADHKQSYRFRCK</sequence>
<dbReference type="AlphaFoldDB" id="A0A4Q0SAK3"/>
<proteinExistence type="predicted"/>
<organism evidence="2 3">
    <name type="scientific">Bradyrhizobium zhanjiangense</name>
    <dbReference type="NCBI Taxonomy" id="1325107"/>
    <lineage>
        <taxon>Bacteria</taxon>
        <taxon>Pseudomonadati</taxon>
        <taxon>Pseudomonadota</taxon>
        <taxon>Alphaproteobacteria</taxon>
        <taxon>Hyphomicrobiales</taxon>
        <taxon>Nitrobacteraceae</taxon>
        <taxon>Bradyrhizobium</taxon>
    </lineage>
</organism>
<accession>A0A4Q0SAK3</accession>
<feature type="region of interest" description="Disordered" evidence="1">
    <location>
        <begin position="1"/>
        <end position="72"/>
    </location>
</feature>
<gene>
    <name evidence="2" type="ORF">XH94_30530</name>
</gene>
<feature type="compositionally biased region" description="Basic residues" evidence="1">
    <location>
        <begin position="32"/>
        <end position="58"/>
    </location>
</feature>